<accession>A0ABU6GIW0</accession>
<name>A0ABU6GIW0_9BACL</name>
<dbReference type="EMBL" id="JARLKZ010000005">
    <property type="protein sequence ID" value="MEC0239689.1"/>
    <property type="molecule type" value="Genomic_DNA"/>
</dbReference>
<dbReference type="Proteomes" id="UP001344632">
    <property type="component" value="Unassembled WGS sequence"/>
</dbReference>
<feature type="domain" description="Diacylglycerol glucosyltransferase N-terminal" evidence="6">
    <location>
        <begin position="17"/>
        <end position="181"/>
    </location>
</feature>
<dbReference type="SUPFAM" id="SSF53756">
    <property type="entry name" value="UDP-Glycosyltransferase/glycogen phosphorylase"/>
    <property type="match status" value="1"/>
</dbReference>
<gene>
    <name evidence="7" type="ORF">P4H66_07420</name>
</gene>
<dbReference type="PANTHER" id="PTHR43025">
    <property type="entry name" value="MONOGALACTOSYLDIACYLGLYCEROL SYNTHASE"/>
    <property type="match status" value="1"/>
</dbReference>
<dbReference type="PANTHER" id="PTHR43025:SF3">
    <property type="entry name" value="MONOGALACTOSYLDIACYLGLYCEROL SYNTHASE 1, CHLOROPLASTIC"/>
    <property type="match status" value="1"/>
</dbReference>
<feature type="domain" description="Glycosyl transferase family 28 C-terminal" evidence="5">
    <location>
        <begin position="205"/>
        <end position="333"/>
    </location>
</feature>
<evidence type="ECO:0000256" key="2">
    <source>
        <dbReference type="ARBA" id="ARBA00006962"/>
    </source>
</evidence>
<evidence type="ECO:0000313" key="7">
    <source>
        <dbReference type="EMBL" id="MEC0239689.1"/>
    </source>
</evidence>
<keyword evidence="4" id="KW-0808">Transferase</keyword>
<reference evidence="7 8" key="1">
    <citation type="submission" date="2023-03" db="EMBL/GenBank/DDBJ databases">
        <title>Bacillus Genome Sequencing.</title>
        <authorList>
            <person name="Dunlap C."/>
        </authorList>
    </citation>
    <scope>NUCLEOTIDE SEQUENCE [LARGE SCALE GENOMIC DNA]</scope>
    <source>
        <strain evidence="7 8">BD-525</strain>
    </source>
</reference>
<dbReference type="Pfam" id="PF04101">
    <property type="entry name" value="Glyco_tran_28_C"/>
    <property type="match status" value="1"/>
</dbReference>
<evidence type="ECO:0000313" key="8">
    <source>
        <dbReference type="Proteomes" id="UP001344632"/>
    </source>
</evidence>
<comment type="similarity">
    <text evidence="2">Belongs to the glycosyltransferase 28 family.</text>
</comment>
<dbReference type="InterPro" id="IPR007235">
    <property type="entry name" value="Glyco_trans_28_C"/>
</dbReference>
<dbReference type="Pfam" id="PF06925">
    <property type="entry name" value="MGDG_synth"/>
    <property type="match status" value="1"/>
</dbReference>
<dbReference type="RefSeq" id="WP_326086915.1">
    <property type="nucleotide sequence ID" value="NZ_JARLKZ010000005.1"/>
</dbReference>
<sequence>MRKKRVLILSEGFGSGHTQAGYALAAGMKRMNPNIQTKVIELGSFLNPTVAPWILSAYRLTIHTNPGLVGLLYRKQHDKPLSKLTTMALHRLFYHHTAEIIEHLRPDLIVSTHPIPTNIISRLKAAGLDIPLYTVITDYDAHASWINAEVDRFLVSTDSVRQLLLDRGVYPSNVQVTGIPVHPDFWSTEDKASVRRKLNIKNMPTVFIMGGGWGLVSNNQLTEQLIQWKEHVQLVFCLGSNQKLLDKMKNDPKFQHENIVLMGHTREISKWMDASDLLVTKPGGMTCTEALAKGLPMLFCESLPGQEEMNREYFVTRGYGEALKNENVIEDWLCKLACGEKIHMQRGSQQTSMPFDSIGPDSYNPSRCATELVNMLDYTAQQANMLTTHGIPVGI</sequence>
<dbReference type="InterPro" id="IPR009695">
    <property type="entry name" value="Diacylglyc_glucosyltr_N"/>
</dbReference>
<evidence type="ECO:0000259" key="6">
    <source>
        <dbReference type="Pfam" id="PF06925"/>
    </source>
</evidence>
<evidence type="ECO:0000259" key="5">
    <source>
        <dbReference type="Pfam" id="PF04101"/>
    </source>
</evidence>
<dbReference type="Gene3D" id="3.40.50.2000">
    <property type="entry name" value="Glycogen Phosphorylase B"/>
    <property type="match status" value="1"/>
</dbReference>
<proteinExistence type="inferred from homology"/>
<evidence type="ECO:0000256" key="3">
    <source>
        <dbReference type="ARBA" id="ARBA00022676"/>
    </source>
</evidence>
<protein>
    <submittedName>
        <fullName evidence="7">Glycosyltransferase</fullName>
    </submittedName>
</protein>
<keyword evidence="3" id="KW-0328">Glycosyltransferase</keyword>
<comment type="caution">
    <text evidence="7">The sequence shown here is derived from an EMBL/GenBank/DDBJ whole genome shotgun (WGS) entry which is preliminary data.</text>
</comment>
<comment type="subcellular location">
    <subcellularLocation>
        <location evidence="1">Membrane</location>
    </subcellularLocation>
</comment>
<dbReference type="InterPro" id="IPR050519">
    <property type="entry name" value="Glycosyltransf_28_UgtP"/>
</dbReference>
<organism evidence="7 8">
    <name type="scientific">Paenibacillus dokdonensis</name>
    <dbReference type="NCBI Taxonomy" id="2567944"/>
    <lineage>
        <taxon>Bacteria</taxon>
        <taxon>Bacillati</taxon>
        <taxon>Bacillota</taxon>
        <taxon>Bacilli</taxon>
        <taxon>Bacillales</taxon>
        <taxon>Paenibacillaceae</taxon>
        <taxon>Paenibacillus</taxon>
    </lineage>
</organism>
<keyword evidence="8" id="KW-1185">Reference proteome</keyword>
<evidence type="ECO:0000256" key="4">
    <source>
        <dbReference type="ARBA" id="ARBA00022679"/>
    </source>
</evidence>
<evidence type="ECO:0000256" key="1">
    <source>
        <dbReference type="ARBA" id="ARBA00004370"/>
    </source>
</evidence>